<dbReference type="PANTHER" id="PTHR43685">
    <property type="entry name" value="GLYCOSYLTRANSFERASE"/>
    <property type="match status" value="1"/>
</dbReference>
<name>A0ABU3NJF0_9CHLR</name>
<dbReference type="GO" id="GO:0016757">
    <property type="term" value="F:glycosyltransferase activity"/>
    <property type="evidence" value="ECO:0007669"/>
    <property type="project" value="UniProtKB-KW"/>
</dbReference>
<dbReference type="EC" id="2.4.-.-" evidence="3"/>
<dbReference type="Gene3D" id="3.90.550.10">
    <property type="entry name" value="Spore Coat Polysaccharide Biosynthesis Protein SpsA, Chain A"/>
    <property type="match status" value="1"/>
</dbReference>
<protein>
    <submittedName>
        <fullName evidence="3">Glycosyltransferase family 2 protein</fullName>
        <ecNumber evidence="3">2.4.-.-</ecNumber>
    </submittedName>
</protein>
<proteinExistence type="predicted"/>
<dbReference type="CDD" id="cd02525">
    <property type="entry name" value="Succinoglycan_BP_ExoA"/>
    <property type="match status" value="1"/>
</dbReference>
<keyword evidence="3" id="KW-0808">Transferase</keyword>
<evidence type="ECO:0000313" key="4">
    <source>
        <dbReference type="Proteomes" id="UP001254165"/>
    </source>
</evidence>
<keyword evidence="4" id="KW-1185">Reference proteome</keyword>
<keyword evidence="1" id="KW-0472">Membrane</keyword>
<dbReference type="SUPFAM" id="SSF53448">
    <property type="entry name" value="Nucleotide-diphospho-sugar transferases"/>
    <property type="match status" value="1"/>
</dbReference>
<keyword evidence="3" id="KW-0328">Glycosyltransferase</keyword>
<feature type="domain" description="Glycosyltransferase 2-like" evidence="2">
    <location>
        <begin position="10"/>
        <end position="137"/>
    </location>
</feature>
<sequence length="333" mass="37686">MAGEKYPFVSVVMPVRNERDYIQQSLEAVLAQDYPRECMEILIVDGMSEDGTREYVCEQQKHVPNLYLLDNPGKIVPVGLNIAIAKAKGEIVVRVDGHCIIAPDYIRRCVDYLEREPIVGVGGPMETVGETPTARTIALAMSSLFGVGNSAFRVHVNSHRYVDTIPFPAYRMSTLREAGPFDEDLIRNQDDEYNYRLRSMGGKLLLAPDVRSKYYSRGSLKALWRQYFQYGFFKVRVLQKHPAQFSLRQLIPPAFVGTLLVALVLSVFIVPMRYFLLGLLVVYTAVNFGVSLLIAIRHGWEHFWRLPPTFAILHIAYGLGFLTGLLKAIARKN</sequence>
<evidence type="ECO:0000259" key="2">
    <source>
        <dbReference type="Pfam" id="PF00535"/>
    </source>
</evidence>
<evidence type="ECO:0000256" key="1">
    <source>
        <dbReference type="SAM" id="Phobius"/>
    </source>
</evidence>
<dbReference type="Proteomes" id="UP001254165">
    <property type="component" value="Unassembled WGS sequence"/>
</dbReference>
<feature type="transmembrane region" description="Helical" evidence="1">
    <location>
        <begin position="308"/>
        <end position="330"/>
    </location>
</feature>
<reference evidence="3 4" key="1">
    <citation type="submission" date="2023-07" db="EMBL/GenBank/DDBJ databases">
        <title>Novel species of Thermanaerothrix with wide hydrolytic capabilities.</title>
        <authorList>
            <person name="Zayulina K.S."/>
            <person name="Podosokorskaya O.A."/>
            <person name="Elcheninov A.G."/>
        </authorList>
    </citation>
    <scope>NUCLEOTIDE SEQUENCE [LARGE SCALE GENOMIC DNA]</scope>
    <source>
        <strain evidence="3 4">4228-RoL</strain>
    </source>
</reference>
<dbReference type="RefSeq" id="WP_315623633.1">
    <property type="nucleotide sequence ID" value="NZ_JAUHMF010000001.1"/>
</dbReference>
<dbReference type="EMBL" id="JAUHMF010000001">
    <property type="protein sequence ID" value="MDT8896983.1"/>
    <property type="molecule type" value="Genomic_DNA"/>
</dbReference>
<dbReference type="PANTHER" id="PTHR43685:SF2">
    <property type="entry name" value="GLYCOSYLTRANSFERASE 2-LIKE DOMAIN-CONTAINING PROTEIN"/>
    <property type="match status" value="1"/>
</dbReference>
<feature type="transmembrane region" description="Helical" evidence="1">
    <location>
        <begin position="275"/>
        <end position="296"/>
    </location>
</feature>
<dbReference type="InterPro" id="IPR001173">
    <property type="entry name" value="Glyco_trans_2-like"/>
</dbReference>
<keyword evidence="1" id="KW-1133">Transmembrane helix</keyword>
<gene>
    <name evidence="3" type="ORF">QYE77_01805</name>
</gene>
<accession>A0ABU3NJF0</accession>
<dbReference type="InterPro" id="IPR029044">
    <property type="entry name" value="Nucleotide-diphossugar_trans"/>
</dbReference>
<organism evidence="3 4">
    <name type="scientific">Thermanaerothrix solaris</name>
    <dbReference type="NCBI Taxonomy" id="3058434"/>
    <lineage>
        <taxon>Bacteria</taxon>
        <taxon>Bacillati</taxon>
        <taxon>Chloroflexota</taxon>
        <taxon>Anaerolineae</taxon>
        <taxon>Anaerolineales</taxon>
        <taxon>Anaerolineaceae</taxon>
        <taxon>Thermanaerothrix</taxon>
    </lineage>
</organism>
<feature type="transmembrane region" description="Helical" evidence="1">
    <location>
        <begin position="250"/>
        <end position="270"/>
    </location>
</feature>
<keyword evidence="1" id="KW-0812">Transmembrane</keyword>
<evidence type="ECO:0000313" key="3">
    <source>
        <dbReference type="EMBL" id="MDT8896983.1"/>
    </source>
</evidence>
<dbReference type="InterPro" id="IPR050834">
    <property type="entry name" value="Glycosyltransf_2"/>
</dbReference>
<dbReference type="Pfam" id="PF00535">
    <property type="entry name" value="Glycos_transf_2"/>
    <property type="match status" value="1"/>
</dbReference>
<comment type="caution">
    <text evidence="3">The sequence shown here is derived from an EMBL/GenBank/DDBJ whole genome shotgun (WGS) entry which is preliminary data.</text>
</comment>